<name>A0A6J7LLC1_9ZZZZ</name>
<organism evidence="2">
    <name type="scientific">freshwater metagenome</name>
    <dbReference type="NCBI Taxonomy" id="449393"/>
    <lineage>
        <taxon>unclassified sequences</taxon>
        <taxon>metagenomes</taxon>
        <taxon>ecological metagenomes</taxon>
    </lineage>
</organism>
<dbReference type="Pfam" id="PF04480">
    <property type="entry name" value="DUF559"/>
    <property type="match status" value="1"/>
</dbReference>
<proteinExistence type="predicted"/>
<feature type="domain" description="DUF559" evidence="1">
    <location>
        <begin position="263"/>
        <end position="326"/>
    </location>
</feature>
<accession>A0A6J7LLC1</accession>
<gene>
    <name evidence="2" type="ORF">UFOPK3772_03233</name>
</gene>
<evidence type="ECO:0000313" key="2">
    <source>
        <dbReference type="EMBL" id="CAB4969500.1"/>
    </source>
</evidence>
<reference evidence="2" key="1">
    <citation type="submission" date="2020-05" db="EMBL/GenBank/DDBJ databases">
        <authorList>
            <person name="Chiriac C."/>
            <person name="Salcher M."/>
            <person name="Ghai R."/>
            <person name="Kavagutti S V."/>
        </authorList>
    </citation>
    <scope>NUCLEOTIDE SEQUENCE</scope>
</reference>
<evidence type="ECO:0000259" key="1">
    <source>
        <dbReference type="Pfam" id="PF04480"/>
    </source>
</evidence>
<dbReference type="InterPro" id="IPR007569">
    <property type="entry name" value="DUF559"/>
</dbReference>
<sequence>MPGTYRTAHDTRSLRDTVRLNAARQGRVFRREDLRAWGLDATVVQAMVRKGHWRKMRYGVYVDTDDLRSSEGDASSMHALECAAAIKAMRLPAYVFGPSAALFHQLPVQNGLVHQPHLVRYPYRDIRVLNRSPNRPPSLPDVSVVSHELHPAQLTVWEGIPIVRRPLAAVSAACHARPDWAVGLLDAVLWDGSATRESLYEIIGEWPLLRGIGTVRRAAEVARPGAQTILETLSRVRLMRAGLEEPALQREFHDEDGLIGYADMFWESLGVIGEADGEMKYATRADIFNEKRREDRLRALGYIVVRWTWHEIMTDPRTVARRILAASQISRRRAG</sequence>
<protein>
    <submittedName>
        <fullName evidence="2">Unannotated protein</fullName>
    </submittedName>
</protein>
<dbReference type="AlphaFoldDB" id="A0A6J7LLC1"/>
<dbReference type="EMBL" id="CAFBNE010000175">
    <property type="protein sequence ID" value="CAB4969500.1"/>
    <property type="molecule type" value="Genomic_DNA"/>
</dbReference>